<proteinExistence type="predicted"/>
<dbReference type="RefSeq" id="WP_135462574.1">
    <property type="nucleotide sequence ID" value="NZ_SRLC01000001.1"/>
</dbReference>
<dbReference type="Proteomes" id="UP000297549">
    <property type="component" value="Unassembled WGS sequence"/>
</dbReference>
<reference evidence="1 2" key="1">
    <citation type="submission" date="2019-04" db="EMBL/GenBank/DDBJ databases">
        <authorList>
            <person name="Feng G."/>
            <person name="Zhang J."/>
            <person name="Zhu H."/>
        </authorList>
    </citation>
    <scope>NUCLEOTIDE SEQUENCE [LARGE SCALE GENOMIC DNA]</scope>
    <source>
        <strain evidence="1 2">JCM 31653</strain>
    </source>
</reference>
<comment type="caution">
    <text evidence="1">The sequence shown here is derived from an EMBL/GenBank/DDBJ whole genome shotgun (WGS) entry which is preliminary data.</text>
</comment>
<gene>
    <name evidence="1" type="ORF">E5K00_07285</name>
</gene>
<dbReference type="EMBL" id="SRLC01000001">
    <property type="protein sequence ID" value="TGE24995.1"/>
    <property type="molecule type" value="Genomic_DNA"/>
</dbReference>
<protein>
    <recommendedName>
        <fullName evidence="3">STAS/SEC14 domain-containing protein</fullName>
    </recommendedName>
</protein>
<accession>A0A4Z0Q5P3</accession>
<keyword evidence="2" id="KW-1185">Reference proteome</keyword>
<name>A0A4Z0Q5P3_9BACT</name>
<evidence type="ECO:0008006" key="3">
    <source>
        <dbReference type="Google" id="ProtNLM"/>
    </source>
</evidence>
<dbReference type="AlphaFoldDB" id="A0A4Z0Q5P3"/>
<organism evidence="1 2">
    <name type="scientific">Hymenobacter aquaticus</name>
    <dbReference type="NCBI Taxonomy" id="1867101"/>
    <lineage>
        <taxon>Bacteria</taxon>
        <taxon>Pseudomonadati</taxon>
        <taxon>Bacteroidota</taxon>
        <taxon>Cytophagia</taxon>
        <taxon>Cytophagales</taxon>
        <taxon>Hymenobacteraceae</taxon>
        <taxon>Hymenobacter</taxon>
    </lineage>
</organism>
<evidence type="ECO:0000313" key="2">
    <source>
        <dbReference type="Proteomes" id="UP000297549"/>
    </source>
</evidence>
<dbReference type="OrthoDB" id="879881at2"/>
<evidence type="ECO:0000313" key="1">
    <source>
        <dbReference type="EMBL" id="TGE24995.1"/>
    </source>
</evidence>
<sequence length="146" mass="16583">MSLLPTLSFYTVLHQPSPPLLTGISQRALHAEEITETCEVLLAAAARHHCPYWLLDGRANPCEQPATLHEWMREDYFPRVRAVLGRQPQVAFLVAPNLWPGLPQRGYGPPHCWESTMLHAAWFCEEDPAQAWLRRQRARLGFSCAG</sequence>